<dbReference type="Pfam" id="PF07217">
    <property type="entry name" value="Het-C"/>
    <property type="match status" value="1"/>
</dbReference>
<proteinExistence type="predicted"/>
<name>A0A0H2RTC3_9AGAM</name>
<organism evidence="1 2">
    <name type="scientific">Schizopora paradoxa</name>
    <dbReference type="NCBI Taxonomy" id="27342"/>
    <lineage>
        <taxon>Eukaryota</taxon>
        <taxon>Fungi</taxon>
        <taxon>Dikarya</taxon>
        <taxon>Basidiomycota</taxon>
        <taxon>Agaricomycotina</taxon>
        <taxon>Agaricomycetes</taxon>
        <taxon>Hymenochaetales</taxon>
        <taxon>Schizoporaceae</taxon>
        <taxon>Schizopora</taxon>
    </lineage>
</organism>
<gene>
    <name evidence="1" type="ORF">SCHPADRAFT_285852</name>
</gene>
<dbReference type="InParanoid" id="A0A0H2RTC3"/>
<dbReference type="Proteomes" id="UP000053477">
    <property type="component" value="Unassembled WGS sequence"/>
</dbReference>
<evidence type="ECO:0000313" key="1">
    <source>
        <dbReference type="EMBL" id="KLO15069.1"/>
    </source>
</evidence>
<dbReference type="EMBL" id="KQ085935">
    <property type="protein sequence ID" value="KLO15069.1"/>
    <property type="molecule type" value="Genomic_DNA"/>
</dbReference>
<sequence length="258" mass="29947">MTPTELFEKECARVWESSRILEKHLNSREEMLEYTQWYYNALVELGYPNDCDSSLEEIEGTALPNDIRQQLLAVLQWPFDIYEVLAERLKMSGMSLIVGTTDFSDLCKAGICSVLAPAIVAILQEVTSLAVWLEKEWIDKNDPTKQDPDEGVAAKDHFGLLKTYTFVQIQELFVTNLFDTVSTAWNRRKKGKDVLDELLKDFKDDDFEVARKNVKMALMQGTEIVFQFLREYVRVHNQEVMAARQARQAPQPPKTWWW</sequence>
<keyword evidence="2" id="KW-1185">Reference proteome</keyword>
<dbReference type="AlphaFoldDB" id="A0A0H2RTC3"/>
<dbReference type="InterPro" id="IPR010816">
    <property type="entry name" value="Het-C"/>
</dbReference>
<accession>A0A0H2RTC3</accession>
<evidence type="ECO:0000313" key="2">
    <source>
        <dbReference type="Proteomes" id="UP000053477"/>
    </source>
</evidence>
<protein>
    <submittedName>
        <fullName evidence="1">Uncharacterized protein</fullName>
    </submittedName>
</protein>
<dbReference type="STRING" id="27342.A0A0H2RTC3"/>
<reference evidence="1 2" key="1">
    <citation type="submission" date="2015-04" db="EMBL/GenBank/DDBJ databases">
        <title>Complete genome sequence of Schizopora paradoxa KUC8140, a cosmopolitan wood degrader in East Asia.</title>
        <authorList>
            <consortium name="DOE Joint Genome Institute"/>
            <person name="Min B."/>
            <person name="Park H."/>
            <person name="Jang Y."/>
            <person name="Kim J.-J."/>
            <person name="Kim K.H."/>
            <person name="Pangilinan J."/>
            <person name="Lipzen A."/>
            <person name="Riley R."/>
            <person name="Grigoriev I.V."/>
            <person name="Spatafora J.W."/>
            <person name="Choi I.-G."/>
        </authorList>
    </citation>
    <scope>NUCLEOTIDE SEQUENCE [LARGE SCALE GENOMIC DNA]</scope>
    <source>
        <strain evidence="1 2">KUC8140</strain>
    </source>
</reference>